<comment type="similarity">
    <text evidence="2">Belongs to the membrane fusion protein (MFP) (TC 8.A.1) family.</text>
</comment>
<dbReference type="GO" id="GO:0030313">
    <property type="term" value="C:cell envelope"/>
    <property type="evidence" value="ECO:0007669"/>
    <property type="project" value="UniProtKB-SubCell"/>
</dbReference>
<dbReference type="EMBL" id="NOXU01000031">
    <property type="protein sequence ID" value="OYQ32438.1"/>
    <property type="molecule type" value="Genomic_DNA"/>
</dbReference>
<dbReference type="Proteomes" id="UP000216998">
    <property type="component" value="Unassembled WGS sequence"/>
</dbReference>
<evidence type="ECO:0000313" key="10">
    <source>
        <dbReference type="Proteomes" id="UP000216998"/>
    </source>
</evidence>
<dbReference type="GO" id="GO:0016020">
    <property type="term" value="C:membrane"/>
    <property type="evidence" value="ECO:0007669"/>
    <property type="project" value="InterPro"/>
</dbReference>
<dbReference type="PANTHER" id="PTHR32347">
    <property type="entry name" value="EFFLUX SYSTEM COMPONENT YKNX-RELATED"/>
    <property type="match status" value="1"/>
</dbReference>
<evidence type="ECO:0000256" key="1">
    <source>
        <dbReference type="ARBA" id="ARBA00004196"/>
    </source>
</evidence>
<evidence type="ECO:0000259" key="7">
    <source>
        <dbReference type="Pfam" id="PF25917"/>
    </source>
</evidence>
<feature type="transmembrane region" description="Helical" evidence="5">
    <location>
        <begin position="17"/>
        <end position="39"/>
    </location>
</feature>
<evidence type="ECO:0000256" key="2">
    <source>
        <dbReference type="ARBA" id="ARBA00009477"/>
    </source>
</evidence>
<dbReference type="InterPro" id="IPR050465">
    <property type="entry name" value="UPF0194_transport"/>
</dbReference>
<dbReference type="Pfam" id="PF25917">
    <property type="entry name" value="BSH_RND"/>
    <property type="match status" value="1"/>
</dbReference>
<feature type="domain" description="Multidrug resistance protein MdtA-like alpha-helical hairpin" evidence="6">
    <location>
        <begin position="122"/>
        <end position="183"/>
    </location>
</feature>
<keyword evidence="5" id="KW-0812">Transmembrane</keyword>
<evidence type="ECO:0000256" key="4">
    <source>
        <dbReference type="SAM" id="Coils"/>
    </source>
</evidence>
<feature type="domain" description="Multidrug resistance protein MdtA-like barrel-sandwich hybrid" evidence="7">
    <location>
        <begin position="72"/>
        <end position="226"/>
    </location>
</feature>
<organism evidence="9 10">
    <name type="scientific">Niveispirillum lacus</name>
    <dbReference type="NCBI Taxonomy" id="1981099"/>
    <lineage>
        <taxon>Bacteria</taxon>
        <taxon>Pseudomonadati</taxon>
        <taxon>Pseudomonadota</taxon>
        <taxon>Alphaproteobacteria</taxon>
        <taxon>Rhodospirillales</taxon>
        <taxon>Azospirillaceae</taxon>
        <taxon>Niveispirillum</taxon>
    </lineage>
</organism>
<gene>
    <name evidence="9" type="ORF">CHU95_16695</name>
</gene>
<dbReference type="Gene3D" id="2.40.50.100">
    <property type="match status" value="1"/>
</dbReference>
<name>A0A255YT94_9PROT</name>
<dbReference type="Gene3D" id="1.10.287.470">
    <property type="entry name" value="Helix hairpin bin"/>
    <property type="match status" value="1"/>
</dbReference>
<sequence length="394" mass="42696">MTEATSKSKRFSFGRSFWVKIGIFATKLVIICLVVAYLVGSRTDADYETASVTRDKLALSVSALGVLEPTSRVEVGVEVSGLVRTVLVDVNDPVKDGQTLARLDIEQFEIQREQAVANQLIAEGELADAEASLRETKSRYDRMAQLRRQGHVAQQDLETVKAALDKAQARVTSAEGRVRLAKAAIQSEKLRINRAAILSPIDGFVLERRVQPGQTVTSTFQTPVLFVLARDLAEMYLRAEISEADIGRVAVGQKATFKVDSHPDRVFEATIWRVVNSPSGRSNLVTYEATLMVSNHDLALRPGMTASVDIVTDTLNNVVTVPNEALGFRPPGKQGEAVAAAARGRTALVWIPVADGEPVSRPVVLGPTDGFRTAILSGLTPEEVPSVIVAAKRQ</sequence>
<dbReference type="Gene3D" id="2.40.420.20">
    <property type="match status" value="1"/>
</dbReference>
<dbReference type="PANTHER" id="PTHR32347:SF14">
    <property type="entry name" value="EFFLUX SYSTEM COMPONENT YKNX-RELATED"/>
    <property type="match status" value="1"/>
</dbReference>
<dbReference type="SUPFAM" id="SSF111369">
    <property type="entry name" value="HlyD-like secretion proteins"/>
    <property type="match status" value="1"/>
</dbReference>
<dbReference type="Pfam" id="PF25876">
    <property type="entry name" value="HH_MFP_RND"/>
    <property type="match status" value="1"/>
</dbReference>
<dbReference type="NCBIfam" id="TIGR01730">
    <property type="entry name" value="RND_mfp"/>
    <property type="match status" value="1"/>
</dbReference>
<comment type="caution">
    <text evidence="9">The sequence shown here is derived from an EMBL/GenBank/DDBJ whole genome shotgun (WGS) entry which is preliminary data.</text>
</comment>
<evidence type="ECO:0000256" key="5">
    <source>
        <dbReference type="SAM" id="Phobius"/>
    </source>
</evidence>
<dbReference type="InterPro" id="IPR058792">
    <property type="entry name" value="Beta-barrel_RND_2"/>
</dbReference>
<dbReference type="InterPro" id="IPR058624">
    <property type="entry name" value="MdtA-like_HH"/>
</dbReference>
<evidence type="ECO:0000259" key="8">
    <source>
        <dbReference type="Pfam" id="PF25954"/>
    </source>
</evidence>
<dbReference type="InterPro" id="IPR006143">
    <property type="entry name" value="RND_pump_MFP"/>
</dbReference>
<dbReference type="InterPro" id="IPR058625">
    <property type="entry name" value="MdtA-like_BSH"/>
</dbReference>
<comment type="subcellular location">
    <subcellularLocation>
        <location evidence="1">Cell envelope</location>
    </subcellularLocation>
</comment>
<evidence type="ECO:0000259" key="6">
    <source>
        <dbReference type="Pfam" id="PF25876"/>
    </source>
</evidence>
<dbReference type="Gene3D" id="2.40.30.170">
    <property type="match status" value="1"/>
</dbReference>
<dbReference type="OrthoDB" id="9791520at2"/>
<dbReference type="Pfam" id="PF25954">
    <property type="entry name" value="Beta-barrel_RND_2"/>
    <property type="match status" value="1"/>
</dbReference>
<keyword evidence="5" id="KW-1133">Transmembrane helix</keyword>
<dbReference type="RefSeq" id="WP_094457475.1">
    <property type="nucleotide sequence ID" value="NZ_NOXU01000031.1"/>
</dbReference>
<proteinExistence type="inferred from homology"/>
<keyword evidence="3 4" id="KW-0175">Coiled coil</keyword>
<dbReference type="GO" id="GO:0022857">
    <property type="term" value="F:transmembrane transporter activity"/>
    <property type="evidence" value="ECO:0007669"/>
    <property type="project" value="InterPro"/>
</dbReference>
<reference evidence="9 10" key="1">
    <citation type="submission" date="2017-07" db="EMBL/GenBank/DDBJ databases">
        <title>Niveispirillum cyanobacteriorum sp. nov., isolated from cyanobacterial aggregates in a eutrophic lake.</title>
        <authorList>
            <person name="Cai H."/>
        </authorList>
    </citation>
    <scope>NUCLEOTIDE SEQUENCE [LARGE SCALE GENOMIC DNA]</scope>
    <source>
        <strain evidence="10">TH1-14</strain>
    </source>
</reference>
<feature type="coiled-coil region" evidence="4">
    <location>
        <begin position="126"/>
        <end position="184"/>
    </location>
</feature>
<feature type="domain" description="CusB-like beta-barrel" evidence="8">
    <location>
        <begin position="237"/>
        <end position="312"/>
    </location>
</feature>
<dbReference type="AlphaFoldDB" id="A0A255YT94"/>
<accession>A0A255YT94</accession>
<protein>
    <submittedName>
        <fullName evidence="9">Uncharacterized protein</fullName>
    </submittedName>
</protein>
<keyword evidence="10" id="KW-1185">Reference proteome</keyword>
<evidence type="ECO:0000313" key="9">
    <source>
        <dbReference type="EMBL" id="OYQ32438.1"/>
    </source>
</evidence>
<keyword evidence="5" id="KW-0472">Membrane</keyword>
<evidence type="ECO:0000256" key="3">
    <source>
        <dbReference type="ARBA" id="ARBA00023054"/>
    </source>
</evidence>